<dbReference type="NCBIfam" id="NF033550">
    <property type="entry name" value="transpos_ISL3"/>
    <property type="match status" value="1"/>
</dbReference>
<gene>
    <name evidence="3" type="ORF">BH695_0150</name>
</gene>
<dbReference type="Proteomes" id="UP000192439">
    <property type="component" value="Chromosome"/>
</dbReference>
<dbReference type="AlphaFoldDB" id="A0AB33BUU3"/>
<sequence>MLKDLGEELITAKPQGLKKLGIDEIAMIKGKGNYYAVLVNIDTGKIIVLGEKRTEEALTEYLKHWGEEVLSQIEEVSIDLWIGYKNVAEKLMPQAQIVGDRFPVMKQVNNELDEARKEVKREAAKIKNKKNRENILAGIAKSKYALLKNEGDLVEKERKKLEEVYKVSPKLGEMHKLKEEFREVFEKNREGNEGLFALSDCIKKAMAYFPKSCQTMRRWIDEITSYFDNRTTQGTVEGINNKLKVIKRRGYGFRNFKNFSLRCLLNWHFAS</sequence>
<dbReference type="InterPro" id="IPR002560">
    <property type="entry name" value="Transposase_DDE"/>
</dbReference>
<evidence type="ECO:0000259" key="2">
    <source>
        <dbReference type="Pfam" id="PF01610"/>
    </source>
</evidence>
<dbReference type="PANTHER" id="PTHR33498">
    <property type="entry name" value="TRANSPOSASE FOR INSERTION SEQUENCE ELEMENT IS1557"/>
    <property type="match status" value="1"/>
</dbReference>
<keyword evidence="1" id="KW-0175">Coiled coil</keyword>
<accession>A0AB33BUU3</accession>
<feature type="domain" description="Transposase IS204/IS1001/IS1096/IS1165 DDE" evidence="2">
    <location>
        <begin position="20"/>
        <end position="262"/>
    </location>
</feature>
<dbReference type="InterPro" id="IPR047951">
    <property type="entry name" value="Transpos_ISL3"/>
</dbReference>
<dbReference type="Pfam" id="PF01610">
    <property type="entry name" value="DDE_Tnp_ISL3"/>
    <property type="match status" value="1"/>
</dbReference>
<organism evidence="3 4">
    <name type="scientific">Microcystis aeruginosa PCC 7806SL</name>
    <dbReference type="NCBI Taxonomy" id="1903187"/>
    <lineage>
        <taxon>Bacteria</taxon>
        <taxon>Bacillati</taxon>
        <taxon>Cyanobacteriota</taxon>
        <taxon>Cyanophyceae</taxon>
        <taxon>Oscillatoriophycideae</taxon>
        <taxon>Chroococcales</taxon>
        <taxon>Microcystaceae</taxon>
        <taxon>Microcystis</taxon>
    </lineage>
</organism>
<dbReference type="EMBL" id="CP020771">
    <property type="protein sequence ID" value="ARI79433.1"/>
    <property type="molecule type" value="Genomic_DNA"/>
</dbReference>
<keyword evidence="4" id="KW-1185">Reference proteome</keyword>
<dbReference type="PANTHER" id="PTHR33498:SF1">
    <property type="entry name" value="TRANSPOSASE FOR INSERTION SEQUENCE ELEMENT IS1557"/>
    <property type="match status" value="1"/>
</dbReference>
<evidence type="ECO:0000313" key="3">
    <source>
        <dbReference type="EMBL" id="ARI79433.1"/>
    </source>
</evidence>
<protein>
    <recommendedName>
        <fullName evidence="2">Transposase IS204/IS1001/IS1096/IS1165 DDE domain-containing protein</fullName>
    </recommendedName>
</protein>
<name>A0AB33BUU3_MICA7</name>
<proteinExistence type="predicted"/>
<evidence type="ECO:0000256" key="1">
    <source>
        <dbReference type="SAM" id="Coils"/>
    </source>
</evidence>
<evidence type="ECO:0000313" key="4">
    <source>
        <dbReference type="Proteomes" id="UP000192439"/>
    </source>
</evidence>
<feature type="coiled-coil region" evidence="1">
    <location>
        <begin position="105"/>
        <end position="164"/>
    </location>
</feature>
<reference evidence="3 4" key="1">
    <citation type="journal article" date="2018" name="Harmful Algae">
        <title>The highly heterogeneous methylated genomes and diverse restriction-modification systems of bloom-forming Microcystis.</title>
        <authorList>
            <person name="Zhao L."/>
            <person name="Song Y."/>
            <person name="Li L."/>
            <person name="Gan N."/>
            <person name="Brand J.J."/>
            <person name="Song L."/>
        </authorList>
    </citation>
    <scope>NUCLEOTIDE SEQUENCE [LARGE SCALE GENOMIC DNA]</scope>
    <source>
        <strain evidence="3 4">PCC 7806SL</strain>
    </source>
</reference>